<organism evidence="3 4">
    <name type="scientific">Candolleomyces eurysporus</name>
    <dbReference type="NCBI Taxonomy" id="2828524"/>
    <lineage>
        <taxon>Eukaryota</taxon>
        <taxon>Fungi</taxon>
        <taxon>Dikarya</taxon>
        <taxon>Basidiomycota</taxon>
        <taxon>Agaricomycotina</taxon>
        <taxon>Agaricomycetes</taxon>
        <taxon>Agaricomycetidae</taxon>
        <taxon>Agaricales</taxon>
        <taxon>Agaricineae</taxon>
        <taxon>Psathyrellaceae</taxon>
        <taxon>Candolleomyces</taxon>
    </lineage>
</organism>
<accession>A0A9W8IZ59</accession>
<evidence type="ECO:0000256" key="2">
    <source>
        <dbReference type="SAM" id="MobiDB-lite"/>
    </source>
</evidence>
<proteinExistence type="predicted"/>
<feature type="non-terminal residue" evidence="3">
    <location>
        <position position="453"/>
    </location>
</feature>
<feature type="coiled-coil region" evidence="1">
    <location>
        <begin position="372"/>
        <end position="420"/>
    </location>
</feature>
<evidence type="ECO:0000256" key="1">
    <source>
        <dbReference type="SAM" id="Coils"/>
    </source>
</evidence>
<evidence type="ECO:0000313" key="3">
    <source>
        <dbReference type="EMBL" id="KAJ2921625.1"/>
    </source>
</evidence>
<dbReference type="EMBL" id="JANBPK010001571">
    <property type="protein sequence ID" value="KAJ2921625.1"/>
    <property type="molecule type" value="Genomic_DNA"/>
</dbReference>
<dbReference type="AlphaFoldDB" id="A0A9W8IZ59"/>
<feature type="compositionally biased region" description="Basic and acidic residues" evidence="2">
    <location>
        <begin position="244"/>
        <end position="256"/>
    </location>
</feature>
<gene>
    <name evidence="3" type="ORF">H1R20_g15467</name>
</gene>
<dbReference type="Proteomes" id="UP001140091">
    <property type="component" value="Unassembled WGS sequence"/>
</dbReference>
<protein>
    <submittedName>
        <fullName evidence="3">Uncharacterized protein</fullName>
    </submittedName>
</protein>
<keyword evidence="4" id="KW-1185">Reference proteome</keyword>
<sequence length="453" mass="48562">MASSQDIDFVPFVRTPKTSSSSLTTGAGSGHGRKGSVPDKPRRLPPAPPPEGDFSMGDGTRNPGSTTRGRSVYRPATLSKPIIPIPAMPPAMNQVSGAKRRSRSAPPRGGGVLEAERVKETGTSLALIRSNSGRATVSSGTGRAVESPLAHSGSSGGDEGIDMESGSSGKGSPTPTANPNFVPWDPAVGKQKERLSPARGLGDSSEARVQVNPAFVPAPTIHTTKPQKSSFVTPSVPPAPTTAENEHEGDPERVGEASDAPVEDGLGANYIAARLKGAETHLTSKQKKQIEKEEAKSSKVLSKFIKNEGKADKVAISLAMNELEDLQRLHKQSVKLEAKALTSHSKTLSTYINALSHFEEIKQKFQGLESKVQVAAAQLEQADHALEEHKDRAREAMERVKEKREEVENMRRQFGVEQRERAVHLGELNGEGEGLEARQKVAHRRSRFGGIMK</sequence>
<reference evidence="3" key="1">
    <citation type="submission" date="2022-06" db="EMBL/GenBank/DDBJ databases">
        <title>Genome Sequence of Candolleomyces eurysporus.</title>
        <authorList>
            <person name="Buettner E."/>
        </authorList>
    </citation>
    <scope>NUCLEOTIDE SEQUENCE</scope>
    <source>
        <strain evidence="3">VTCC 930004</strain>
    </source>
</reference>
<comment type="caution">
    <text evidence="3">The sequence shown here is derived from an EMBL/GenBank/DDBJ whole genome shotgun (WGS) entry which is preliminary data.</text>
</comment>
<feature type="compositionally biased region" description="Polar residues" evidence="2">
    <location>
        <begin position="121"/>
        <end position="141"/>
    </location>
</feature>
<evidence type="ECO:0000313" key="4">
    <source>
        <dbReference type="Proteomes" id="UP001140091"/>
    </source>
</evidence>
<keyword evidence="1" id="KW-0175">Coiled coil</keyword>
<dbReference type="OrthoDB" id="3059973at2759"/>
<feature type="region of interest" description="Disordered" evidence="2">
    <location>
        <begin position="1"/>
        <end position="263"/>
    </location>
</feature>
<name>A0A9W8IZ59_9AGAR</name>